<organism evidence="1 2">
    <name type="scientific">Vagococcus hydrophili</name>
    <dbReference type="NCBI Taxonomy" id="2714947"/>
    <lineage>
        <taxon>Bacteria</taxon>
        <taxon>Bacillati</taxon>
        <taxon>Bacillota</taxon>
        <taxon>Bacilli</taxon>
        <taxon>Lactobacillales</taxon>
        <taxon>Enterococcaceae</taxon>
        <taxon>Vagococcus</taxon>
    </lineage>
</organism>
<evidence type="ECO:0000313" key="2">
    <source>
        <dbReference type="Proteomes" id="UP000501747"/>
    </source>
</evidence>
<proteinExistence type="predicted"/>
<dbReference type="AlphaFoldDB" id="A0A6G8ARX5"/>
<sequence length="141" mass="16782">MGQTQKKITEILIDYFSIQTNCGLIYTPGCKNKQIPSLYFSLNEDKNTERHNQIIKEGVESFKGNLQWYFGKSYPSRINYEIIPKDVRDRMDQHYEKTNKYVGYTKLVSEEEFRIITELAIEDISNLAHHLDRFFKRECSR</sequence>
<dbReference type="KEGG" id="vhy:G7082_03635"/>
<dbReference type="EMBL" id="CP049887">
    <property type="protein sequence ID" value="QIL47692.1"/>
    <property type="molecule type" value="Genomic_DNA"/>
</dbReference>
<accession>A0A6G8ARX5</accession>
<reference evidence="1 2" key="1">
    <citation type="submission" date="2020-03" db="EMBL/GenBank/DDBJ databases">
        <title>Vagococcus sp. nov., isolated from beetles.</title>
        <authorList>
            <person name="Hyun D.-W."/>
            <person name="Bae J.-W."/>
        </authorList>
    </citation>
    <scope>NUCLEOTIDE SEQUENCE [LARGE SCALE GENOMIC DNA]</scope>
    <source>
        <strain evidence="1 2">HDW17B</strain>
    </source>
</reference>
<dbReference type="RefSeq" id="WP_166033864.1">
    <property type="nucleotide sequence ID" value="NZ_CP049887.1"/>
</dbReference>
<keyword evidence="2" id="KW-1185">Reference proteome</keyword>
<gene>
    <name evidence="1" type="ORF">G7082_03635</name>
</gene>
<evidence type="ECO:0000313" key="1">
    <source>
        <dbReference type="EMBL" id="QIL47692.1"/>
    </source>
</evidence>
<protein>
    <submittedName>
        <fullName evidence="1">Uncharacterized protein</fullName>
    </submittedName>
</protein>
<name>A0A6G8ARX5_9ENTE</name>
<dbReference type="Proteomes" id="UP000501747">
    <property type="component" value="Chromosome"/>
</dbReference>